<protein>
    <submittedName>
        <fullName evidence="1">Uncharacterized protein</fullName>
    </submittedName>
</protein>
<dbReference type="AlphaFoldDB" id="A0A8X6PH42"/>
<gene>
    <name evidence="1" type="ORF">NPIL_682581</name>
</gene>
<comment type="caution">
    <text evidence="1">The sequence shown here is derived from an EMBL/GenBank/DDBJ whole genome shotgun (WGS) entry which is preliminary data.</text>
</comment>
<evidence type="ECO:0000313" key="1">
    <source>
        <dbReference type="EMBL" id="GFT66977.1"/>
    </source>
</evidence>
<proteinExistence type="predicted"/>
<accession>A0A8X6PH42</accession>
<name>A0A8X6PH42_NEPPI</name>
<sequence>MATARRRKKEWQKRHGCWYQHATAYGLADEEQQQCATAFCLFLRLLRLQLVYWCACLQGIFSWPQKLVLTICVTVHDMYLVSSGDYLSRIIQGRF</sequence>
<organism evidence="1 2">
    <name type="scientific">Nephila pilipes</name>
    <name type="common">Giant wood spider</name>
    <name type="synonym">Nephila maculata</name>
    <dbReference type="NCBI Taxonomy" id="299642"/>
    <lineage>
        <taxon>Eukaryota</taxon>
        <taxon>Metazoa</taxon>
        <taxon>Ecdysozoa</taxon>
        <taxon>Arthropoda</taxon>
        <taxon>Chelicerata</taxon>
        <taxon>Arachnida</taxon>
        <taxon>Araneae</taxon>
        <taxon>Araneomorphae</taxon>
        <taxon>Entelegynae</taxon>
        <taxon>Araneoidea</taxon>
        <taxon>Nephilidae</taxon>
        <taxon>Nephila</taxon>
    </lineage>
</organism>
<keyword evidence="2" id="KW-1185">Reference proteome</keyword>
<reference evidence="1" key="1">
    <citation type="submission" date="2020-08" db="EMBL/GenBank/DDBJ databases">
        <title>Multicomponent nature underlies the extraordinary mechanical properties of spider dragline silk.</title>
        <authorList>
            <person name="Kono N."/>
            <person name="Nakamura H."/>
            <person name="Mori M."/>
            <person name="Yoshida Y."/>
            <person name="Ohtoshi R."/>
            <person name="Malay A.D."/>
            <person name="Moran D.A.P."/>
            <person name="Tomita M."/>
            <person name="Numata K."/>
            <person name="Arakawa K."/>
        </authorList>
    </citation>
    <scope>NUCLEOTIDE SEQUENCE</scope>
</reference>
<evidence type="ECO:0000313" key="2">
    <source>
        <dbReference type="Proteomes" id="UP000887013"/>
    </source>
</evidence>
<dbReference type="EMBL" id="BMAW01115641">
    <property type="protein sequence ID" value="GFT66977.1"/>
    <property type="molecule type" value="Genomic_DNA"/>
</dbReference>
<dbReference type="Proteomes" id="UP000887013">
    <property type="component" value="Unassembled WGS sequence"/>
</dbReference>